<evidence type="ECO:0000256" key="12">
    <source>
        <dbReference type="ARBA" id="ARBA00022723"/>
    </source>
</evidence>
<feature type="transmembrane region" description="Helical" evidence="21">
    <location>
        <begin position="379"/>
        <end position="402"/>
    </location>
</feature>
<keyword evidence="8" id="KW-1003">Cell membrane</keyword>
<evidence type="ECO:0000259" key="22">
    <source>
        <dbReference type="PROSITE" id="PS50855"/>
    </source>
</evidence>
<reference evidence="23 24" key="1">
    <citation type="journal article" date="2012" name="Genet. Mol. Biol.">
        <title>Analysis of 16S rRNA and mxaF genes revealing insights into Methylobacterium niche-specific plant association.</title>
        <authorList>
            <person name="Dourado M.N."/>
            <person name="Andreote F.D."/>
            <person name="Dini-Andreote F."/>
            <person name="Conti R."/>
            <person name="Araujo J.M."/>
            <person name="Araujo W.L."/>
        </authorList>
    </citation>
    <scope>NUCLEOTIDE SEQUENCE [LARGE SCALE GENOMIC DNA]</scope>
    <source>
        <strain evidence="23 24">TC3-10</strain>
    </source>
</reference>
<dbReference type="NCBIfam" id="TIGR00780">
    <property type="entry name" value="ccoN"/>
    <property type="match status" value="1"/>
</dbReference>
<evidence type="ECO:0000256" key="18">
    <source>
        <dbReference type="ARBA" id="ARBA00023136"/>
    </source>
</evidence>
<dbReference type="SUPFAM" id="SSF81442">
    <property type="entry name" value="Cytochrome c oxidase subunit I-like"/>
    <property type="match status" value="1"/>
</dbReference>
<evidence type="ECO:0000256" key="15">
    <source>
        <dbReference type="ARBA" id="ARBA00022989"/>
    </source>
</evidence>
<evidence type="ECO:0000256" key="4">
    <source>
        <dbReference type="ARBA" id="ARBA00004673"/>
    </source>
</evidence>
<keyword evidence="12" id="KW-0479">Metal-binding</keyword>
<evidence type="ECO:0000256" key="14">
    <source>
        <dbReference type="ARBA" id="ARBA00022982"/>
    </source>
</evidence>
<evidence type="ECO:0000256" key="13">
    <source>
        <dbReference type="ARBA" id="ARBA00022967"/>
    </source>
</evidence>
<keyword evidence="9 20" id="KW-0349">Heme</keyword>
<dbReference type="Proteomes" id="UP001355206">
    <property type="component" value="Unassembled WGS sequence"/>
</dbReference>
<evidence type="ECO:0000256" key="6">
    <source>
        <dbReference type="ARBA" id="ARBA00012949"/>
    </source>
</evidence>
<feature type="transmembrane region" description="Helical" evidence="21">
    <location>
        <begin position="164"/>
        <end position="187"/>
    </location>
</feature>
<feature type="transmembrane region" description="Helical" evidence="21">
    <location>
        <begin position="277"/>
        <end position="298"/>
    </location>
</feature>
<dbReference type="Gene3D" id="1.20.210.10">
    <property type="entry name" value="Cytochrome c oxidase-like, subunit I domain"/>
    <property type="match status" value="1"/>
</dbReference>
<evidence type="ECO:0000256" key="7">
    <source>
        <dbReference type="ARBA" id="ARBA00022448"/>
    </source>
</evidence>
<dbReference type="PROSITE" id="PS00077">
    <property type="entry name" value="COX1_CUB"/>
    <property type="match status" value="1"/>
</dbReference>
<evidence type="ECO:0000256" key="11">
    <source>
        <dbReference type="ARBA" id="ARBA00022692"/>
    </source>
</evidence>
<keyword evidence="7 20" id="KW-0813">Transport</keyword>
<feature type="domain" description="Cytochrome oxidase subunit I profile" evidence="22">
    <location>
        <begin position="89"/>
        <end position="559"/>
    </location>
</feature>
<feature type="transmembrane region" description="Helical" evidence="21">
    <location>
        <begin position="456"/>
        <end position="486"/>
    </location>
</feature>
<dbReference type="EC" id="7.1.1.9" evidence="6"/>
<protein>
    <recommendedName>
        <fullName evidence="6">cytochrome-c oxidase</fullName>
        <ecNumber evidence="6">7.1.1.9</ecNumber>
    </recommendedName>
</protein>
<dbReference type="EMBL" id="MLCA01000007">
    <property type="protein sequence ID" value="MEE7491559.1"/>
    <property type="molecule type" value="Genomic_DNA"/>
</dbReference>
<feature type="transmembrane region" description="Helical" evidence="21">
    <location>
        <begin position="87"/>
        <end position="112"/>
    </location>
</feature>
<comment type="subcellular location">
    <subcellularLocation>
        <location evidence="3">Cell membrane</location>
        <topology evidence="3">Multi-pass membrane protein</topology>
    </subcellularLocation>
</comment>
<evidence type="ECO:0000256" key="2">
    <source>
        <dbReference type="ARBA" id="ARBA00001973"/>
    </source>
</evidence>
<proteinExistence type="inferred from homology"/>
<comment type="catalytic activity">
    <reaction evidence="19">
        <text>4 Fe(II)-[cytochrome c] + O2 + 8 H(+)(in) = 4 Fe(III)-[cytochrome c] + 2 H2O + 4 H(+)(out)</text>
        <dbReference type="Rhea" id="RHEA:11436"/>
        <dbReference type="Rhea" id="RHEA-COMP:10350"/>
        <dbReference type="Rhea" id="RHEA-COMP:14399"/>
        <dbReference type="ChEBI" id="CHEBI:15377"/>
        <dbReference type="ChEBI" id="CHEBI:15378"/>
        <dbReference type="ChEBI" id="CHEBI:15379"/>
        <dbReference type="ChEBI" id="CHEBI:29033"/>
        <dbReference type="ChEBI" id="CHEBI:29034"/>
        <dbReference type="EC" id="7.1.1.9"/>
    </reaction>
</comment>
<evidence type="ECO:0000256" key="20">
    <source>
        <dbReference type="RuleBase" id="RU000370"/>
    </source>
</evidence>
<feature type="transmembrane region" description="Helical" evidence="21">
    <location>
        <begin position="233"/>
        <end position="257"/>
    </location>
</feature>
<accession>A0ABU7TP11</accession>
<evidence type="ECO:0000256" key="9">
    <source>
        <dbReference type="ARBA" id="ARBA00022617"/>
    </source>
</evidence>
<feature type="transmembrane region" description="Helical" evidence="21">
    <location>
        <begin position="199"/>
        <end position="221"/>
    </location>
</feature>
<feature type="transmembrane region" description="Helical" evidence="21">
    <location>
        <begin position="41"/>
        <end position="59"/>
    </location>
</feature>
<dbReference type="PANTHER" id="PTHR10422:SF29">
    <property type="entry name" value="CYTOCHROME C OXIDASE SUBUNIT 1 HOMOLOG, BACTEROID"/>
    <property type="match status" value="1"/>
</dbReference>
<keyword evidence="11 20" id="KW-0812">Transmembrane</keyword>
<evidence type="ECO:0000256" key="1">
    <source>
        <dbReference type="ARBA" id="ARBA00001970"/>
    </source>
</evidence>
<evidence type="ECO:0000313" key="23">
    <source>
        <dbReference type="EMBL" id="MEE7491559.1"/>
    </source>
</evidence>
<dbReference type="Pfam" id="PF00115">
    <property type="entry name" value="COX1"/>
    <property type="match status" value="1"/>
</dbReference>
<gene>
    <name evidence="23" type="primary">ccoN</name>
    <name evidence="23" type="ORF">MOTC310_14235</name>
</gene>
<evidence type="ECO:0000313" key="24">
    <source>
        <dbReference type="Proteomes" id="UP001355206"/>
    </source>
</evidence>
<feature type="transmembrane region" description="Helical" evidence="21">
    <location>
        <begin position="422"/>
        <end position="444"/>
    </location>
</feature>
<evidence type="ECO:0000256" key="19">
    <source>
        <dbReference type="ARBA" id="ARBA00047816"/>
    </source>
</evidence>
<comment type="cofactor">
    <cofactor evidence="1">
        <name>heme b</name>
        <dbReference type="ChEBI" id="CHEBI:60344"/>
    </cofactor>
</comment>
<keyword evidence="18 21" id="KW-0472">Membrane</keyword>
<comment type="caution">
    <text evidence="23">The sequence shown here is derived from an EMBL/GenBank/DDBJ whole genome shotgun (WGS) entry which is preliminary data.</text>
</comment>
<keyword evidence="10 20" id="KW-0679">Respiratory chain</keyword>
<sequence>MAATPVAKYMTEGEVGLGLALLVGAFVCALASTYAVDAPFSFHMGLFALAGLAGVVAILKRYEARAFEPAPQEIDGKPNYNLGPVKFAVVAAMVWGIAGFTVGCIIAFQLWAPALNLGLEYTTFGRLRPLHTSAVIFAFGGNVLIGTSLYVVQRTCRARLAGDLAPWFVVLGYNLFIVVAGTGYLLGVTQSKEYAEPEWYADLWLTIVWVAYLLVFLATLWKRKEPHIFVANWFYLGFIVTIAMLHIVNNLAMPVTVLGSKSYPMFAGVQDALIQWWYGHNAVGFFLTAGFLAIMYYFVPKRAERPIYSYRLSIIHFWALIFMYIWAGPHHLHYTALPDWAQTLGMTFSIMLWMPSWGGMINGLMTLSGAWDKLRTDPVLRFMVVSLAFYGMATFEGPMMAIKAVNSLSHYTDWTIGHVHSGALGWVAYISFGALYCLVPWLWNRRELYSLKLVEWHFWISTLGIVLYISSMWVAGIMQGLMWRAYNALGFLEYSFVETVEAMQPYYLVRALGGVLFLTGGLIMAYNLAMTIAGRTASDSAALPMDEHRPGTPVLAAAE</sequence>
<dbReference type="InterPro" id="IPR000883">
    <property type="entry name" value="Cyt_C_Oxase_1"/>
</dbReference>
<evidence type="ECO:0000256" key="3">
    <source>
        <dbReference type="ARBA" id="ARBA00004651"/>
    </source>
</evidence>
<comment type="pathway">
    <text evidence="4">Energy metabolism; oxidative phosphorylation.</text>
</comment>
<organism evidence="23 24">
    <name type="scientific">Methylobacterium oryzae</name>
    <dbReference type="NCBI Taxonomy" id="334852"/>
    <lineage>
        <taxon>Bacteria</taxon>
        <taxon>Pseudomonadati</taxon>
        <taxon>Pseudomonadota</taxon>
        <taxon>Alphaproteobacteria</taxon>
        <taxon>Hyphomicrobiales</taxon>
        <taxon>Methylobacteriaceae</taxon>
        <taxon>Methylobacterium</taxon>
    </lineage>
</organism>
<dbReference type="InterPro" id="IPR023616">
    <property type="entry name" value="Cyt_c_oxase-like_su1_dom"/>
</dbReference>
<evidence type="ECO:0000256" key="21">
    <source>
        <dbReference type="SAM" id="Phobius"/>
    </source>
</evidence>
<name>A0ABU7TP11_9HYPH</name>
<evidence type="ECO:0000256" key="10">
    <source>
        <dbReference type="ARBA" id="ARBA00022660"/>
    </source>
</evidence>
<keyword evidence="15 21" id="KW-1133">Transmembrane helix</keyword>
<keyword evidence="16" id="KW-0408">Iron</keyword>
<dbReference type="PROSITE" id="PS50855">
    <property type="entry name" value="COX1"/>
    <property type="match status" value="1"/>
</dbReference>
<feature type="transmembrane region" description="Helical" evidence="21">
    <location>
        <begin position="132"/>
        <end position="152"/>
    </location>
</feature>
<dbReference type="InterPro" id="IPR004677">
    <property type="entry name" value="Cyt_c_oxidase_cbb3_su1"/>
</dbReference>
<comment type="similarity">
    <text evidence="5 20">Belongs to the heme-copper respiratory oxidase family.</text>
</comment>
<feature type="transmembrane region" description="Helical" evidence="21">
    <location>
        <begin position="347"/>
        <end position="367"/>
    </location>
</feature>
<feature type="transmembrane region" description="Helical" evidence="21">
    <location>
        <begin position="310"/>
        <end position="327"/>
    </location>
</feature>
<dbReference type="CDD" id="cd01661">
    <property type="entry name" value="cbb3_Oxidase_I"/>
    <property type="match status" value="1"/>
</dbReference>
<feature type="transmembrane region" description="Helical" evidence="21">
    <location>
        <begin position="506"/>
        <end position="529"/>
    </location>
</feature>
<dbReference type="PANTHER" id="PTHR10422">
    <property type="entry name" value="CYTOCHROME C OXIDASE SUBUNIT 1"/>
    <property type="match status" value="1"/>
</dbReference>
<comment type="cofactor">
    <cofactor evidence="2">
        <name>Cu(2+)</name>
        <dbReference type="ChEBI" id="CHEBI:29036"/>
    </cofactor>
</comment>
<keyword evidence="13" id="KW-1278">Translocase</keyword>
<evidence type="ECO:0000256" key="5">
    <source>
        <dbReference type="ARBA" id="ARBA00009578"/>
    </source>
</evidence>
<dbReference type="InterPro" id="IPR036927">
    <property type="entry name" value="Cyt_c_oxase-like_su1_sf"/>
</dbReference>
<dbReference type="RefSeq" id="WP_331302248.1">
    <property type="nucleotide sequence ID" value="NZ_MLCA01000007.1"/>
</dbReference>
<keyword evidence="24" id="KW-1185">Reference proteome</keyword>
<evidence type="ECO:0000256" key="17">
    <source>
        <dbReference type="ARBA" id="ARBA00023008"/>
    </source>
</evidence>
<evidence type="ECO:0000256" key="16">
    <source>
        <dbReference type="ARBA" id="ARBA00023004"/>
    </source>
</evidence>
<keyword evidence="14 20" id="KW-0249">Electron transport</keyword>
<evidence type="ECO:0000256" key="8">
    <source>
        <dbReference type="ARBA" id="ARBA00022475"/>
    </source>
</evidence>
<dbReference type="InterPro" id="IPR023615">
    <property type="entry name" value="Cyt_c_Oxase_su1_BS"/>
</dbReference>
<keyword evidence="17" id="KW-0186">Copper</keyword>